<dbReference type="RefSeq" id="WP_094409456.1">
    <property type="nucleotide sequence ID" value="NZ_BMJZ01000002.1"/>
</dbReference>
<dbReference type="AlphaFoldDB" id="A0A255XND7"/>
<name>A0A255XND7_9PROT</name>
<organism evidence="1 2">
    <name type="scientific">Elstera cyanobacteriorum</name>
    <dbReference type="NCBI Taxonomy" id="2022747"/>
    <lineage>
        <taxon>Bacteria</taxon>
        <taxon>Pseudomonadati</taxon>
        <taxon>Pseudomonadota</taxon>
        <taxon>Alphaproteobacteria</taxon>
        <taxon>Rhodospirillales</taxon>
        <taxon>Rhodospirillaceae</taxon>
        <taxon>Elstera</taxon>
    </lineage>
</organism>
<accession>A0A255XND7</accession>
<reference evidence="1 2" key="1">
    <citation type="submission" date="2017-07" db="EMBL/GenBank/DDBJ databases">
        <title>Elstera cyanobacteriorum sp. nov., a novel bacterium isolated from cyanobacterial aggregates in a eutrophic lake.</title>
        <authorList>
            <person name="Cai H."/>
        </authorList>
    </citation>
    <scope>NUCLEOTIDE SEQUENCE [LARGE SCALE GENOMIC DNA]</scope>
    <source>
        <strain evidence="1 2">TH019</strain>
    </source>
</reference>
<dbReference type="EMBL" id="NOXS01000033">
    <property type="protein sequence ID" value="OYQ17894.1"/>
    <property type="molecule type" value="Genomic_DNA"/>
</dbReference>
<dbReference type="PROSITE" id="PS51257">
    <property type="entry name" value="PROKAR_LIPOPROTEIN"/>
    <property type="match status" value="1"/>
</dbReference>
<comment type="caution">
    <text evidence="1">The sequence shown here is derived from an EMBL/GenBank/DDBJ whole genome shotgun (WGS) entry which is preliminary data.</text>
</comment>
<keyword evidence="2" id="KW-1185">Reference proteome</keyword>
<protein>
    <recommendedName>
        <fullName evidence="3">Lipoprotein</fullName>
    </recommendedName>
</protein>
<evidence type="ECO:0008006" key="3">
    <source>
        <dbReference type="Google" id="ProtNLM"/>
    </source>
</evidence>
<dbReference type="OrthoDB" id="9863511at2"/>
<proteinExistence type="predicted"/>
<evidence type="ECO:0000313" key="1">
    <source>
        <dbReference type="EMBL" id="OYQ17894.1"/>
    </source>
</evidence>
<gene>
    <name evidence="1" type="ORF">CHR90_13045</name>
</gene>
<dbReference type="Proteomes" id="UP000216361">
    <property type="component" value="Unassembled WGS sequence"/>
</dbReference>
<sequence>MIGFVGRGALVLSLIGLTACTPPQPRFRALEAALLGKDGRQGERFTLSASYYPGDGAVQLSGILPGGEKFTGNLIQESRTVYTRPPVYRPPVLWRGRVYYPDDDYYDYGPRTEYSSRGQAMLLGSQARTLNCQFTFADAGSGVFGGGFGECSLSDGQKVTLTF</sequence>
<evidence type="ECO:0000313" key="2">
    <source>
        <dbReference type="Proteomes" id="UP000216361"/>
    </source>
</evidence>